<dbReference type="EMBL" id="BAABCJ010000002">
    <property type="protein sequence ID" value="GAA3705187.1"/>
    <property type="molecule type" value="Genomic_DNA"/>
</dbReference>
<organism evidence="6 7">
    <name type="scientific">Zhihengliuella alba</name>
    <dbReference type="NCBI Taxonomy" id="547018"/>
    <lineage>
        <taxon>Bacteria</taxon>
        <taxon>Bacillati</taxon>
        <taxon>Actinomycetota</taxon>
        <taxon>Actinomycetes</taxon>
        <taxon>Micrococcales</taxon>
        <taxon>Micrococcaceae</taxon>
        <taxon>Zhihengliuella</taxon>
    </lineage>
</organism>
<dbReference type="SUPFAM" id="SSF90123">
    <property type="entry name" value="ABC transporter transmembrane region"/>
    <property type="match status" value="1"/>
</dbReference>
<keyword evidence="7" id="KW-1185">Reference proteome</keyword>
<protein>
    <submittedName>
        <fullName evidence="6">Uncharacterized protein</fullName>
    </submittedName>
</protein>
<evidence type="ECO:0000256" key="4">
    <source>
        <dbReference type="ARBA" id="ARBA00023136"/>
    </source>
</evidence>
<evidence type="ECO:0000256" key="2">
    <source>
        <dbReference type="ARBA" id="ARBA00022692"/>
    </source>
</evidence>
<evidence type="ECO:0000313" key="6">
    <source>
        <dbReference type="EMBL" id="GAA3705187.1"/>
    </source>
</evidence>
<name>A0ABP7DG09_9MICC</name>
<accession>A0ABP7DG09</accession>
<proteinExistence type="predicted"/>
<keyword evidence="3 5" id="KW-1133">Transmembrane helix</keyword>
<dbReference type="RefSeq" id="WP_344883300.1">
    <property type="nucleotide sequence ID" value="NZ_BAABCJ010000002.1"/>
</dbReference>
<evidence type="ECO:0000256" key="5">
    <source>
        <dbReference type="SAM" id="Phobius"/>
    </source>
</evidence>
<dbReference type="InterPro" id="IPR036640">
    <property type="entry name" value="ABC1_TM_sf"/>
</dbReference>
<feature type="transmembrane region" description="Helical" evidence="5">
    <location>
        <begin position="48"/>
        <end position="69"/>
    </location>
</feature>
<evidence type="ECO:0000256" key="1">
    <source>
        <dbReference type="ARBA" id="ARBA00004651"/>
    </source>
</evidence>
<comment type="caution">
    <text evidence="6">The sequence shown here is derived from an EMBL/GenBank/DDBJ whole genome shotgun (WGS) entry which is preliminary data.</text>
</comment>
<keyword evidence="2 5" id="KW-0812">Transmembrane</keyword>
<feature type="transmembrane region" description="Helical" evidence="5">
    <location>
        <begin position="12"/>
        <end position="33"/>
    </location>
</feature>
<gene>
    <name evidence="6" type="ORF">GCM10022377_18640</name>
</gene>
<evidence type="ECO:0000313" key="7">
    <source>
        <dbReference type="Proteomes" id="UP001501536"/>
    </source>
</evidence>
<dbReference type="Proteomes" id="UP001501536">
    <property type="component" value="Unassembled WGS sequence"/>
</dbReference>
<evidence type="ECO:0000256" key="3">
    <source>
        <dbReference type="ARBA" id="ARBA00022989"/>
    </source>
</evidence>
<keyword evidence="4 5" id="KW-0472">Membrane</keyword>
<comment type="subcellular location">
    <subcellularLocation>
        <location evidence="1">Cell membrane</location>
        <topology evidence="1">Multi-pass membrane protein</topology>
    </subcellularLocation>
</comment>
<reference evidence="7" key="1">
    <citation type="journal article" date="2019" name="Int. J. Syst. Evol. Microbiol.">
        <title>The Global Catalogue of Microorganisms (GCM) 10K type strain sequencing project: providing services to taxonomists for standard genome sequencing and annotation.</title>
        <authorList>
            <consortium name="The Broad Institute Genomics Platform"/>
            <consortium name="The Broad Institute Genome Sequencing Center for Infectious Disease"/>
            <person name="Wu L."/>
            <person name="Ma J."/>
        </authorList>
    </citation>
    <scope>NUCLEOTIDE SEQUENCE [LARGE SCALE GENOMIC DNA]</scope>
    <source>
        <strain evidence="7">JCM 16961</strain>
    </source>
</reference>
<sequence>MSHHRTWLRISLIGAVISGALALLLAGLTSILFQEIESPGDVTNAQDFGWRAVALAVLSVALFTVFLVGRSAQRRKFNKTQKHGTAP</sequence>